<dbReference type="GO" id="GO:0006261">
    <property type="term" value="P:DNA-templated DNA replication"/>
    <property type="evidence" value="ECO:0007669"/>
    <property type="project" value="TreeGrafter"/>
</dbReference>
<dbReference type="GO" id="GO:0005634">
    <property type="term" value="C:nucleus"/>
    <property type="evidence" value="ECO:0007669"/>
    <property type="project" value="UniProtKB-SubCell"/>
</dbReference>
<evidence type="ECO:0000256" key="2">
    <source>
        <dbReference type="ARBA" id="ARBA00023242"/>
    </source>
</evidence>
<accession>A0A1J1GX95</accession>
<dbReference type="Proteomes" id="UP000220797">
    <property type="component" value="Unassembled WGS sequence"/>
</dbReference>
<dbReference type="OrthoDB" id="329666at2759"/>
<dbReference type="VEuPathDB" id="PlasmoDB:PGAL8A_00283700"/>
<dbReference type="PANTHER" id="PTHR13489">
    <property type="entry name" value="MINI-CHROMOSOME MAINTENANCE COMPLEX-BINDING PROTEIN"/>
    <property type="match status" value="1"/>
</dbReference>
<keyword evidence="2" id="KW-0539">Nucleus</keyword>
<protein>
    <recommendedName>
        <fullName evidence="6">Mini-chromosome maintenance complex-binding protein</fullName>
    </recommendedName>
</protein>
<gene>
    <name evidence="4" type="ORF">PGAL8A_00283700</name>
</gene>
<dbReference type="InterPro" id="IPR019140">
    <property type="entry name" value="MCM_complex-bd"/>
</dbReference>
<dbReference type="EMBL" id="CVMV01000045">
    <property type="protein sequence ID" value="CRG95640.1"/>
    <property type="molecule type" value="Genomic_DNA"/>
</dbReference>
<evidence type="ECO:0000256" key="3">
    <source>
        <dbReference type="SAM" id="Coils"/>
    </source>
</evidence>
<reference evidence="4" key="1">
    <citation type="submission" date="2015-04" db="EMBL/GenBank/DDBJ databases">
        <authorList>
            <consortium name="Pathogen Informatics"/>
        </authorList>
    </citation>
    <scope>NUCLEOTIDE SEQUENCE [LARGE SCALE GENOMIC DNA]</scope>
    <source>
        <strain evidence="4">8A</strain>
    </source>
</reference>
<evidence type="ECO:0008006" key="6">
    <source>
        <dbReference type="Google" id="ProtNLM"/>
    </source>
</evidence>
<evidence type="ECO:0000256" key="1">
    <source>
        <dbReference type="ARBA" id="ARBA00004123"/>
    </source>
</evidence>
<dbReference type="Pfam" id="PF09739">
    <property type="entry name" value="MCM_bind"/>
    <property type="match status" value="4"/>
</dbReference>
<comment type="caution">
    <text evidence="4">The sequence shown here is derived from an EMBL/GenBank/DDBJ whole genome shotgun (WGS) entry which is preliminary data.</text>
</comment>
<keyword evidence="5" id="KW-1185">Reference proteome</keyword>
<dbReference type="PANTHER" id="PTHR13489:SF0">
    <property type="entry name" value="MINI-CHROMOSOME MAINTENANCE COMPLEX-BINDING PROTEIN"/>
    <property type="match status" value="1"/>
</dbReference>
<dbReference type="GeneID" id="39731370"/>
<evidence type="ECO:0000313" key="5">
    <source>
        <dbReference type="Proteomes" id="UP000220797"/>
    </source>
</evidence>
<keyword evidence="3" id="KW-0175">Coiled coil</keyword>
<dbReference type="RefSeq" id="XP_028528448.1">
    <property type="nucleotide sequence ID" value="XM_028671835.1"/>
</dbReference>
<feature type="coiled-coil region" evidence="3">
    <location>
        <begin position="87"/>
        <end position="114"/>
    </location>
</feature>
<proteinExistence type="predicted"/>
<evidence type="ECO:0000313" key="4">
    <source>
        <dbReference type="EMBL" id="CRG95640.1"/>
    </source>
</evidence>
<dbReference type="GO" id="GO:0003682">
    <property type="term" value="F:chromatin binding"/>
    <property type="evidence" value="ECO:0007669"/>
    <property type="project" value="TreeGrafter"/>
</dbReference>
<comment type="subcellular location">
    <subcellularLocation>
        <location evidence="1">Nucleus</location>
    </subcellularLocation>
</comment>
<name>A0A1J1GX95_PLAGA</name>
<sequence>MNVLKQIDECFVNYMKIYGNQEIDSCWDDGIVVNKYIKLGNGEIKNEVENNKIKKNYINKENIVKENEDYNKVVSNNELENYKKLNLNNENSNLSEINRNNESVNLNIKKKKENLFVCNDLVENCLCLNSIEYLEELKDATLVRWTCMIQQIISPESYLGIYKLKNKKNGEIILKSSKYKDYIDTEENYEIIDDNEKTDYGEYYELNFKKYYKENEYIENGKELGQCIEEKEKEQIYTNNNNNKKEGYIDNNYGNLYFYNNDTNFKKYWKRYLFFCTNIPGNKSSWCKELCDYSSYHNDYKIFLKNKNDFEYMKNTSNNDNYSYCSTNSSNYNNNDNTNILKETNYNDRLSISKENMNGECKNNKSNIMYNIDKNNNEKMKKGKIGCIIKIYDDNSQYNGKNADNFLKLNDIIEVIGIYRKHQIKDYDDYKKNFNFYFFYDQNFLKYSCIHVFQYTKINYFNPLNNCILFTNELSNILENGPFKDINDLRKHLLIYISRSFSNDILVAYYFFFYLCGSYIKESKLKLGKISLNICNIDYVEEKISKYNLSVDENNTYNLNEVKNEFIKNINDEILNNENEKNLLQKSIDNNYNIQEKFQKETKKCYPKYARKMNRMIKNLIPLHRYIPLLLMKLSSEYLVSVMDHKCGELKKGKLQLANNTYLVFDECLLDVGKLNNISLKNFQCIERLIASQEIPFIFNTDITFETQNNILILSKKQSMFKNYVDIIIPVLHTKNMSYNEHEGNVNVKYEIDKKENNVNKKNMDTYYENKDNIGENEKVDNNIFSKEFINTNENYKPNENELMQFRRYINYLLSKNHSAKINSDVTNYITESFVSLRQKNKEINQFILNSWICMSRILAFSDGYDEITKDHWNYIMKLENERRLRLNHLNKIYI</sequence>
<organism evidence="4 5">
    <name type="scientific">Plasmodium gallinaceum</name>
    <dbReference type="NCBI Taxonomy" id="5849"/>
    <lineage>
        <taxon>Eukaryota</taxon>
        <taxon>Sar</taxon>
        <taxon>Alveolata</taxon>
        <taxon>Apicomplexa</taxon>
        <taxon>Aconoidasida</taxon>
        <taxon>Haemosporida</taxon>
        <taxon>Plasmodiidae</taxon>
        <taxon>Plasmodium</taxon>
        <taxon>Plasmodium (Haemamoeba)</taxon>
    </lineage>
</organism>
<dbReference type="AlphaFoldDB" id="A0A1J1GX95"/>